<evidence type="ECO:0000313" key="1">
    <source>
        <dbReference type="EMBL" id="MFL9834223.1"/>
    </source>
</evidence>
<organism evidence="1 2">
    <name type="scientific">Chryseobacterium terrae</name>
    <dbReference type="NCBI Taxonomy" id="3163299"/>
    <lineage>
        <taxon>Bacteria</taxon>
        <taxon>Pseudomonadati</taxon>
        <taxon>Bacteroidota</taxon>
        <taxon>Flavobacteriia</taxon>
        <taxon>Flavobacteriales</taxon>
        <taxon>Weeksellaceae</taxon>
        <taxon>Chryseobacterium group</taxon>
        <taxon>Chryseobacterium</taxon>
    </lineage>
</organism>
<protein>
    <recommendedName>
        <fullName evidence="3">Knr4/Smi1-like domain-containing protein</fullName>
    </recommendedName>
</protein>
<dbReference type="RefSeq" id="WP_408089840.1">
    <property type="nucleotide sequence ID" value="NZ_JBELPY010000004.1"/>
</dbReference>
<dbReference type="Proteomes" id="UP001629058">
    <property type="component" value="Unassembled WGS sequence"/>
</dbReference>
<dbReference type="InterPro" id="IPR037883">
    <property type="entry name" value="Knr4/Smi1-like_sf"/>
</dbReference>
<sequence>MTIEYMTKVKENPKINNFINRGFSEEKIQNIESKYNRGKKFPKAIREFLFLAGDFNNFGFDDIDGIIELQELAKEELEWCGHKIDKPFFAFSVYNSCYSAIFLDEVKEDPKVYLIMPFLAKRGTEPLIKSNGWEFTALVNEHIHRVKNNIPF</sequence>
<evidence type="ECO:0008006" key="3">
    <source>
        <dbReference type="Google" id="ProtNLM"/>
    </source>
</evidence>
<dbReference type="SUPFAM" id="SSF160631">
    <property type="entry name" value="SMI1/KNR4-like"/>
    <property type="match status" value="1"/>
</dbReference>
<dbReference type="Gene3D" id="3.40.1580.10">
    <property type="entry name" value="SMI1/KNR4-like"/>
    <property type="match status" value="1"/>
</dbReference>
<keyword evidence="2" id="KW-1185">Reference proteome</keyword>
<comment type="caution">
    <text evidence="1">The sequence shown here is derived from an EMBL/GenBank/DDBJ whole genome shotgun (WGS) entry which is preliminary data.</text>
</comment>
<reference evidence="1 2" key="1">
    <citation type="submission" date="2024-06" db="EMBL/GenBank/DDBJ databases">
        <authorList>
            <person name="Kaempfer P."/>
            <person name="Viver T."/>
        </authorList>
    </citation>
    <scope>NUCLEOTIDE SEQUENCE [LARGE SCALE GENOMIC DNA]</scope>
    <source>
        <strain evidence="1 2">ST-37</strain>
    </source>
</reference>
<proteinExistence type="predicted"/>
<dbReference type="EMBL" id="JBELPY010000004">
    <property type="protein sequence ID" value="MFL9834223.1"/>
    <property type="molecule type" value="Genomic_DNA"/>
</dbReference>
<evidence type="ECO:0000313" key="2">
    <source>
        <dbReference type="Proteomes" id="UP001629058"/>
    </source>
</evidence>
<gene>
    <name evidence="1" type="ORF">ABS765_09290</name>
</gene>
<name>A0ABW8Y206_9FLAO</name>
<accession>A0ABW8Y206</accession>